<dbReference type="Pfam" id="PF07494">
    <property type="entry name" value="Reg_prop"/>
    <property type="match status" value="7"/>
</dbReference>
<dbReference type="PANTHER" id="PTHR43547">
    <property type="entry name" value="TWO-COMPONENT HISTIDINE KINASE"/>
    <property type="match status" value="1"/>
</dbReference>
<dbReference type="Gene3D" id="3.30.565.10">
    <property type="entry name" value="Histidine kinase-like ATPase, C-terminal domain"/>
    <property type="match status" value="1"/>
</dbReference>
<dbReference type="SMART" id="SM00448">
    <property type="entry name" value="REC"/>
    <property type="match status" value="1"/>
</dbReference>
<dbReference type="Gene3D" id="2.60.40.10">
    <property type="entry name" value="Immunoglobulins"/>
    <property type="match status" value="1"/>
</dbReference>
<dbReference type="InterPro" id="IPR001789">
    <property type="entry name" value="Sig_transdc_resp-reg_receiver"/>
</dbReference>
<feature type="transmembrane region" description="Helical" evidence="8">
    <location>
        <begin position="786"/>
        <end position="803"/>
    </location>
</feature>
<dbReference type="PROSITE" id="PS00041">
    <property type="entry name" value="HTH_ARAC_FAMILY_1"/>
    <property type="match status" value="1"/>
</dbReference>
<dbReference type="InterPro" id="IPR013783">
    <property type="entry name" value="Ig-like_fold"/>
</dbReference>
<comment type="catalytic activity">
    <reaction evidence="1">
        <text>ATP + protein L-histidine = ADP + protein N-phospho-L-histidine.</text>
        <dbReference type="EC" id="2.7.13.3"/>
    </reaction>
</comment>
<evidence type="ECO:0000256" key="8">
    <source>
        <dbReference type="SAM" id="Phobius"/>
    </source>
</evidence>
<dbReference type="SMART" id="SM00342">
    <property type="entry name" value="HTH_ARAC"/>
    <property type="match status" value="1"/>
</dbReference>
<evidence type="ECO:0000313" key="12">
    <source>
        <dbReference type="EMBL" id="MDT0675257.1"/>
    </source>
</evidence>
<evidence type="ECO:0000256" key="1">
    <source>
        <dbReference type="ARBA" id="ARBA00000085"/>
    </source>
</evidence>
<dbReference type="Pfam" id="PF02518">
    <property type="entry name" value="HATPase_c"/>
    <property type="match status" value="1"/>
</dbReference>
<dbReference type="Pfam" id="PF00512">
    <property type="entry name" value="HisKA"/>
    <property type="match status" value="1"/>
</dbReference>
<feature type="modified residue" description="4-aspartylphosphate" evidence="7">
    <location>
        <position position="1136"/>
    </location>
</feature>
<evidence type="ECO:0000259" key="9">
    <source>
        <dbReference type="PROSITE" id="PS01124"/>
    </source>
</evidence>
<dbReference type="RefSeq" id="WP_311501708.1">
    <property type="nucleotide sequence ID" value="NZ_JAVRHK010000001.1"/>
</dbReference>
<dbReference type="SUPFAM" id="SSF47384">
    <property type="entry name" value="Homodimeric domain of signal transducing histidine kinase"/>
    <property type="match status" value="1"/>
</dbReference>
<dbReference type="Gene3D" id="3.40.50.2300">
    <property type="match status" value="1"/>
</dbReference>
<evidence type="ECO:0000259" key="11">
    <source>
        <dbReference type="PROSITE" id="PS50110"/>
    </source>
</evidence>
<keyword evidence="13" id="KW-1185">Reference proteome</keyword>
<dbReference type="Proteomes" id="UP001262582">
    <property type="component" value="Unassembled WGS sequence"/>
</dbReference>
<dbReference type="SMART" id="SM00387">
    <property type="entry name" value="HATPase_c"/>
    <property type="match status" value="1"/>
</dbReference>
<keyword evidence="8" id="KW-0812">Transmembrane</keyword>
<dbReference type="SUPFAM" id="SSF55874">
    <property type="entry name" value="ATPase domain of HSP90 chaperone/DNA topoisomerase II/histidine kinase"/>
    <property type="match status" value="1"/>
</dbReference>
<dbReference type="PANTHER" id="PTHR43547:SF2">
    <property type="entry name" value="HYBRID SIGNAL TRANSDUCTION HISTIDINE KINASE C"/>
    <property type="match status" value="1"/>
</dbReference>
<keyword evidence="8" id="KW-1133">Transmembrane helix</keyword>
<evidence type="ECO:0000256" key="3">
    <source>
        <dbReference type="ARBA" id="ARBA00022553"/>
    </source>
</evidence>
<comment type="caution">
    <text evidence="12">The sequence shown here is derived from an EMBL/GenBank/DDBJ whole genome shotgun (WGS) entry which is preliminary data.</text>
</comment>
<dbReference type="Pfam" id="PF00072">
    <property type="entry name" value="Response_reg"/>
    <property type="match status" value="1"/>
</dbReference>
<dbReference type="InterPro" id="IPR011006">
    <property type="entry name" value="CheY-like_superfamily"/>
</dbReference>
<evidence type="ECO:0000256" key="6">
    <source>
        <dbReference type="ARBA" id="ARBA00023163"/>
    </source>
</evidence>
<proteinExistence type="predicted"/>
<gene>
    <name evidence="12" type="ORF">RM539_01505</name>
</gene>
<dbReference type="InterPro" id="IPR018062">
    <property type="entry name" value="HTH_AraC-typ_CS"/>
</dbReference>
<evidence type="ECO:0000256" key="4">
    <source>
        <dbReference type="ARBA" id="ARBA00023015"/>
    </source>
</evidence>
<feature type="domain" description="HTH araC/xylS-type" evidence="9">
    <location>
        <begin position="1235"/>
        <end position="1334"/>
    </location>
</feature>
<dbReference type="InterPro" id="IPR005467">
    <property type="entry name" value="His_kinase_dom"/>
</dbReference>
<keyword evidence="4" id="KW-0805">Transcription regulation</keyword>
<evidence type="ECO:0000313" key="13">
    <source>
        <dbReference type="Proteomes" id="UP001262582"/>
    </source>
</evidence>
<dbReference type="Pfam" id="PF07495">
    <property type="entry name" value="Y_Y_Y"/>
    <property type="match status" value="1"/>
</dbReference>
<sequence length="1338" mass="154068">MSDGLSPGSINSFFKDSNGFFWIGTSSGLNRYDGYEIRTFNPKAADNSQVYPKNYDKIFEDPLGNIWTQTFSGMKIFNTETEQFSYRPAQILKKLGLPEKEVLYIKKDSEGDFWFILEGEEIFKYSLPGRKAEEVPFSNNEPGNSVTDFQEGNNNNFWIIYQDGTIKNLDKRTMSITGEYPLLAKKFNNQIKDYRLTVDQDNDLWIHLFEDHGVFYYKPEMDSLRNFNSSTSKIRLSSDLISDIVMDPEGNLWIATDHGGITLINKENWNTTYISNNPEIENSLSHNSITSLYKDDDGIIWAGTFKSGVDYFHKNSIRFQHHENLFSQSNSLPFNDVNVFEEDQDGNIWIGTNGGGLIFLNRKTHEYKQFKHKEKDSSSISSNIIVSLYHDHKGDLWVGTYLGGLNKLNHTEGTTTFTRFTHNEENPYSLGGKSVWEIFEDSRGILWIGTLVSGLEIFDRESERFYHSGNTSMIPNLHNNSYISSITEDVKGNIWIGGVSGIDIFNPENGKREHFDSHTNGNKALPTDYIISLFRGSDDNMWIGTEKGLSLYNPDRKSFTNFSEEEGLPGKNVLAITEDNQEDLWLSSSYGLFQMKKKYASEDSVRIKPTFSKYDDQDGLQGNLFNQNALFKNSRGEILAGGLNGFNLFNPEDFNFNENPPKVVFTSLYLFNQRVRPGEKINDRVILKKAITETPSITLNHNENLFSLEFAALDFFQPSKNNYQYKLEGFDEEWQGSRSDNRRVTYTNLDPGDYTFMVRASNNDQVWSDSPATLNIEILPPFYKTTYAYIFYVLVIALILFISRQRIIRRQQEKFRIEQEKREAAQLHKMDLMKIRFFTNISHEFKTPLSLILAVIDKLKFKETASEKKEQLETVNKNTQRLFNLINQILDLGNIEKEKLLFTSQGNLIEFLEKTFNSFQSLAARKDITYTFKTNTDNFYTAFDQDKLEKILFNLLSNAFKFTGTEGKILMDCRICGNTKKDEKTLKIKIKDSGIGIPEEDQKHIFDRFYKVEGTKSNSSSGSGIGLSLVKEFVELYKGKIEVQSKPEEGTMFIVSLPFPVLKENIPEKPEDEVSSKERIVAQENNPAVLIIEDDVDFLNFLTGEFKAFYNVFIATNGEEGWKKTLSVKPDIIISDWIMPKMDGISLCEKIRKDPRTRHIPFILLTANKKDQEKLQALKIGVNDFISKPFNLDVLLSRTGNLIEQRRAFQQAYSKKIKLEKEQQPVISQDDKFVQQALQIVDRHLGDPEFSVESLASQLGVSRTYLYNKLKTKTEKSPQEFIKDTRLNRGKHLLENSKMTISEIAYEVGFNNPKYFTKNFKKKFKKLPSEIRAEVSYS</sequence>
<dbReference type="CDD" id="cd00075">
    <property type="entry name" value="HATPase"/>
    <property type="match status" value="1"/>
</dbReference>
<dbReference type="PRINTS" id="PR00344">
    <property type="entry name" value="BCTRLSENSOR"/>
</dbReference>
<dbReference type="InterPro" id="IPR011110">
    <property type="entry name" value="Reg_prop"/>
</dbReference>
<dbReference type="InterPro" id="IPR003661">
    <property type="entry name" value="HisK_dim/P_dom"/>
</dbReference>
<dbReference type="InterPro" id="IPR003594">
    <property type="entry name" value="HATPase_dom"/>
</dbReference>
<dbReference type="Gene3D" id="2.130.10.10">
    <property type="entry name" value="YVTN repeat-like/Quinoprotein amine dehydrogenase"/>
    <property type="match status" value="2"/>
</dbReference>
<keyword evidence="6" id="KW-0804">Transcription</keyword>
<keyword evidence="5" id="KW-0238">DNA-binding</keyword>
<dbReference type="Gene3D" id="1.10.10.60">
    <property type="entry name" value="Homeodomain-like"/>
    <property type="match status" value="1"/>
</dbReference>
<dbReference type="EC" id="2.7.13.3" evidence="2"/>
<dbReference type="InterPro" id="IPR004358">
    <property type="entry name" value="Sig_transdc_His_kin-like_C"/>
</dbReference>
<dbReference type="SMART" id="SM00388">
    <property type="entry name" value="HisKA"/>
    <property type="match status" value="1"/>
</dbReference>
<dbReference type="PROSITE" id="PS01124">
    <property type="entry name" value="HTH_ARAC_FAMILY_2"/>
    <property type="match status" value="1"/>
</dbReference>
<dbReference type="CDD" id="cd00082">
    <property type="entry name" value="HisKA"/>
    <property type="match status" value="1"/>
</dbReference>
<dbReference type="Gene3D" id="1.10.287.130">
    <property type="match status" value="1"/>
</dbReference>
<feature type="domain" description="Response regulatory" evidence="11">
    <location>
        <begin position="1088"/>
        <end position="1203"/>
    </location>
</feature>
<reference evidence="12 13" key="1">
    <citation type="submission" date="2023-09" db="EMBL/GenBank/DDBJ databases">
        <authorList>
            <person name="Rey-Velasco X."/>
        </authorList>
    </citation>
    <scope>NUCLEOTIDE SEQUENCE [LARGE SCALE GENOMIC DNA]</scope>
    <source>
        <strain evidence="12 13">F117</strain>
    </source>
</reference>
<dbReference type="InterPro" id="IPR009057">
    <property type="entry name" value="Homeodomain-like_sf"/>
</dbReference>
<dbReference type="SUPFAM" id="SSF46689">
    <property type="entry name" value="Homeodomain-like"/>
    <property type="match status" value="1"/>
</dbReference>
<protein>
    <recommendedName>
        <fullName evidence="2">histidine kinase</fullName>
        <ecNumber evidence="2">2.7.13.3</ecNumber>
    </recommendedName>
</protein>
<dbReference type="PROSITE" id="PS50110">
    <property type="entry name" value="RESPONSE_REGULATORY"/>
    <property type="match status" value="1"/>
</dbReference>
<dbReference type="Pfam" id="PF12833">
    <property type="entry name" value="HTH_18"/>
    <property type="match status" value="1"/>
</dbReference>
<dbReference type="InterPro" id="IPR036097">
    <property type="entry name" value="HisK_dim/P_sf"/>
</dbReference>
<keyword evidence="8" id="KW-0472">Membrane</keyword>
<evidence type="ECO:0000259" key="10">
    <source>
        <dbReference type="PROSITE" id="PS50109"/>
    </source>
</evidence>
<evidence type="ECO:0000256" key="7">
    <source>
        <dbReference type="PROSITE-ProRule" id="PRU00169"/>
    </source>
</evidence>
<organism evidence="12 13">
    <name type="scientific">Autumnicola musiva</name>
    <dbReference type="NCBI Taxonomy" id="3075589"/>
    <lineage>
        <taxon>Bacteria</taxon>
        <taxon>Pseudomonadati</taxon>
        <taxon>Bacteroidota</taxon>
        <taxon>Flavobacteriia</taxon>
        <taxon>Flavobacteriales</taxon>
        <taxon>Flavobacteriaceae</taxon>
        <taxon>Autumnicola</taxon>
    </lineage>
</organism>
<feature type="domain" description="Histidine kinase" evidence="10">
    <location>
        <begin position="840"/>
        <end position="1061"/>
    </location>
</feature>
<dbReference type="PROSITE" id="PS50109">
    <property type="entry name" value="HIS_KIN"/>
    <property type="match status" value="1"/>
</dbReference>
<dbReference type="EMBL" id="JAVRHK010000001">
    <property type="protein sequence ID" value="MDT0675257.1"/>
    <property type="molecule type" value="Genomic_DNA"/>
</dbReference>
<dbReference type="InterPro" id="IPR011123">
    <property type="entry name" value="Y_Y_Y"/>
</dbReference>
<dbReference type="SUPFAM" id="SSF52172">
    <property type="entry name" value="CheY-like"/>
    <property type="match status" value="1"/>
</dbReference>
<dbReference type="InterPro" id="IPR015943">
    <property type="entry name" value="WD40/YVTN_repeat-like_dom_sf"/>
</dbReference>
<evidence type="ECO:0000256" key="5">
    <source>
        <dbReference type="ARBA" id="ARBA00023125"/>
    </source>
</evidence>
<name>A0ABU3D165_9FLAO</name>
<evidence type="ECO:0000256" key="2">
    <source>
        <dbReference type="ARBA" id="ARBA00012438"/>
    </source>
</evidence>
<dbReference type="SUPFAM" id="SSF63829">
    <property type="entry name" value="Calcium-dependent phosphotriesterase"/>
    <property type="match status" value="2"/>
</dbReference>
<dbReference type="InterPro" id="IPR018060">
    <property type="entry name" value="HTH_AraC"/>
</dbReference>
<dbReference type="CDD" id="cd17574">
    <property type="entry name" value="REC_OmpR"/>
    <property type="match status" value="1"/>
</dbReference>
<dbReference type="InterPro" id="IPR036890">
    <property type="entry name" value="HATPase_C_sf"/>
</dbReference>
<accession>A0ABU3D165</accession>
<keyword evidence="3 7" id="KW-0597">Phosphoprotein</keyword>